<dbReference type="Pfam" id="PF07171">
    <property type="entry name" value="MlrC_C"/>
    <property type="match status" value="1"/>
</dbReference>
<evidence type="ECO:0000259" key="1">
    <source>
        <dbReference type="Pfam" id="PF07171"/>
    </source>
</evidence>
<dbReference type="InterPro" id="IPR010799">
    <property type="entry name" value="MlrC_C"/>
</dbReference>
<evidence type="ECO:0000259" key="2">
    <source>
        <dbReference type="Pfam" id="PF07364"/>
    </source>
</evidence>
<dbReference type="AlphaFoldDB" id="A0A484Q7S8"/>
<dbReference type="EMBL" id="CAADIC010000019">
    <property type="protein sequence ID" value="VFR34448.1"/>
    <property type="molecule type" value="Genomic_DNA"/>
</dbReference>
<protein>
    <submittedName>
        <fullName evidence="3">MlrC</fullName>
    </submittedName>
</protein>
<dbReference type="EMBL" id="CAADIJ010000019">
    <property type="protein sequence ID" value="VFR74414.1"/>
    <property type="molecule type" value="Genomic_DNA"/>
</dbReference>
<proteinExistence type="predicted"/>
<gene>
    <name evidence="3" type="ORF">ANDA3_3692</name>
    <name evidence="4" type="ORF">DAR2_3542</name>
    <name evidence="5" type="ORF">DAR3_0192</name>
</gene>
<evidence type="ECO:0000313" key="5">
    <source>
        <dbReference type="EMBL" id="VFR74414.1"/>
    </source>
</evidence>
<accession>A0A484Q7S8</accession>
<feature type="domain" description="Microcystin LR degradation protein MlrC C-terminal" evidence="1">
    <location>
        <begin position="306"/>
        <end position="485"/>
    </location>
</feature>
<evidence type="ECO:0000313" key="4">
    <source>
        <dbReference type="EMBL" id="VFR71901.1"/>
    </source>
</evidence>
<dbReference type="EMBL" id="CAADIL010000016">
    <property type="protein sequence ID" value="VFR71901.1"/>
    <property type="molecule type" value="Genomic_DNA"/>
</dbReference>
<sequence length="494" mass="51454">MARIGIAGLQHETNTFSPQPASLRDFLQGSGWPGLLSGPPLLATVAPMNLPIAGAAAALSGLGHEIVPLVWAAATPSGRVKDEAFDDISARLRAALDAAGPLDGLYLDLHGAMATASHDDGEGELLRRLRAQLGEALPIVASLDYHANVSRQMVALADGLVGYRSYPHIDMSDTGARASRFLHERLARGRPYRKAWRQLDFLIPLTSQCTLAEPAAGTVQALADTERELGLASCSWLGGFALADIPDCGQTVLAYGDDAGQAEQAVTRLARHLAAAEPAFNQPILDDDDAAAHALRHAGDGGPIILADTQDNPGGGGASDTTGLLRALIRHGAPSAVVATVCDPAAAQAAHQAGVGATLHLALGGRTALADGTPGQPCEAEFVVERVTDGRFTGTGPMWLGAPIDLGPTALLRVGGVRVIVASEKMQAADQSLFRHVGIDPARCGILALKSSVHFRADFQALAREIIVVASPGLVYSRLREIPYANLRAGVRVP</sequence>
<organism evidence="3">
    <name type="scientific">plant metagenome</name>
    <dbReference type="NCBI Taxonomy" id="1297885"/>
    <lineage>
        <taxon>unclassified sequences</taxon>
        <taxon>metagenomes</taxon>
        <taxon>organismal metagenomes</taxon>
    </lineage>
</organism>
<dbReference type="InterPro" id="IPR009197">
    <property type="entry name" value="MlrC"/>
</dbReference>
<evidence type="ECO:0000313" key="3">
    <source>
        <dbReference type="EMBL" id="VFR34448.1"/>
    </source>
</evidence>
<dbReference type="PIRSF" id="PIRSF012702">
    <property type="entry name" value="UCP012702"/>
    <property type="match status" value="1"/>
</dbReference>
<feature type="domain" description="Microcystin LR degradation protein MlrC N-terminal" evidence="2">
    <location>
        <begin position="3"/>
        <end position="294"/>
    </location>
</feature>
<dbReference type="Pfam" id="PF07364">
    <property type="entry name" value="DUF1485"/>
    <property type="match status" value="1"/>
</dbReference>
<reference evidence="3" key="1">
    <citation type="submission" date="2019-03" db="EMBL/GenBank/DDBJ databases">
        <authorList>
            <person name="Danneels B."/>
        </authorList>
    </citation>
    <scope>NUCLEOTIDE SEQUENCE</scope>
</reference>
<name>A0A484Q7S8_9ZZZZ</name>
<dbReference type="InterPro" id="IPR015995">
    <property type="entry name" value="MlrC_N"/>
</dbReference>